<reference evidence="13" key="1">
    <citation type="submission" date="2014-08" db="EMBL/GenBank/DDBJ databases">
        <authorList>
            <person name="Murali S."/>
            <person name="Richards S."/>
            <person name="Bandaranaike D."/>
            <person name="Bellair M."/>
            <person name="Blankenburg K."/>
            <person name="Chao H."/>
            <person name="Dinh H."/>
            <person name="Doddapaneni H."/>
            <person name="Dugan-Rocha S."/>
            <person name="Elkadiri S."/>
            <person name="Gnanaolivu R."/>
            <person name="Hughes D."/>
            <person name="Lee S."/>
            <person name="Li M."/>
            <person name="Ming W."/>
            <person name="Munidasa M."/>
            <person name="Muniz J."/>
            <person name="Nguyen L."/>
            <person name="Osuji N."/>
            <person name="Pu L.-L."/>
            <person name="Puazo M."/>
            <person name="Skinner E."/>
            <person name="Qu C."/>
            <person name="Quiroz J."/>
            <person name="Raj R."/>
            <person name="Weissenberger G."/>
            <person name="Xin Y."/>
            <person name="Zou X."/>
            <person name="Han Y."/>
            <person name="Worley K."/>
            <person name="Muzny D."/>
            <person name="Gibbs R."/>
        </authorList>
    </citation>
    <scope>NUCLEOTIDE SEQUENCE</scope>
    <source>
        <strain evidence="13">HAZT.00-mixed</strain>
        <tissue evidence="13">Whole organism</tissue>
    </source>
</reference>
<dbReference type="InterPro" id="IPR017978">
    <property type="entry name" value="GPCR_3_C"/>
</dbReference>
<accession>A0A6A0GRP3</accession>
<evidence type="ECO:0000256" key="8">
    <source>
        <dbReference type="ARBA" id="ARBA00023180"/>
    </source>
</evidence>
<feature type="compositionally biased region" description="Low complexity" evidence="10">
    <location>
        <begin position="778"/>
        <end position="788"/>
    </location>
</feature>
<feature type="domain" description="G-protein coupled receptors family 3 profile" evidence="12">
    <location>
        <begin position="28"/>
        <end position="190"/>
    </location>
</feature>
<feature type="region of interest" description="Disordered" evidence="10">
    <location>
        <begin position="740"/>
        <end position="843"/>
    </location>
</feature>
<dbReference type="EMBL" id="JQDR03016075">
    <property type="protein sequence ID" value="KAA0185749.1"/>
    <property type="molecule type" value="Genomic_DNA"/>
</dbReference>
<reference evidence="13" key="2">
    <citation type="journal article" date="2018" name="Environ. Sci. Technol.">
        <title>The Toxicogenome of Hyalella azteca: A Model for Sediment Ecotoxicology and Evolutionary Toxicology.</title>
        <authorList>
            <person name="Poynton H.C."/>
            <person name="Hasenbein S."/>
            <person name="Benoit J.B."/>
            <person name="Sepulveda M.S."/>
            <person name="Poelchau M.F."/>
            <person name="Hughes D.S.T."/>
            <person name="Murali S.C."/>
            <person name="Chen S."/>
            <person name="Glastad K.M."/>
            <person name="Goodisman M.A.D."/>
            <person name="Werren J.H."/>
            <person name="Vineis J.H."/>
            <person name="Bowen J.L."/>
            <person name="Friedrich M."/>
            <person name="Jones J."/>
            <person name="Robertson H.M."/>
            <person name="Feyereisen R."/>
            <person name="Mechler-Hickson A."/>
            <person name="Mathers N."/>
            <person name="Lee C.E."/>
            <person name="Colbourne J.K."/>
            <person name="Biales A."/>
            <person name="Johnston J.S."/>
            <person name="Wellborn G.A."/>
            <person name="Rosendale A.J."/>
            <person name="Cridge A.G."/>
            <person name="Munoz-Torres M.C."/>
            <person name="Bain P.A."/>
            <person name="Manny A.R."/>
            <person name="Major K.M."/>
            <person name="Lambert F.N."/>
            <person name="Vulpe C.D."/>
            <person name="Tuck P."/>
            <person name="Blalock B.J."/>
            <person name="Lin Y.Y."/>
            <person name="Smith M.E."/>
            <person name="Ochoa-Acuna H."/>
            <person name="Chen M.M."/>
            <person name="Childers C.P."/>
            <person name="Qu J."/>
            <person name="Dugan S."/>
            <person name="Lee S.L."/>
            <person name="Chao H."/>
            <person name="Dinh H."/>
            <person name="Han Y."/>
            <person name="Doddapaneni H."/>
            <person name="Worley K.C."/>
            <person name="Muzny D.M."/>
            <person name="Gibbs R.A."/>
            <person name="Richards S."/>
        </authorList>
    </citation>
    <scope>NUCLEOTIDE SEQUENCE</scope>
    <source>
        <strain evidence="13">HAZT.00-mixed</strain>
        <tissue evidence="13">Whole organism</tissue>
    </source>
</reference>
<dbReference type="Proteomes" id="UP000711488">
    <property type="component" value="Unassembled WGS sequence"/>
</dbReference>
<feature type="compositionally biased region" description="Basic and acidic residues" evidence="10">
    <location>
        <begin position="794"/>
        <end position="806"/>
    </location>
</feature>
<keyword evidence="6 11" id="KW-0472">Membrane</keyword>
<evidence type="ECO:0000256" key="3">
    <source>
        <dbReference type="ARBA" id="ARBA00022692"/>
    </source>
</evidence>
<feature type="transmembrane region" description="Helical" evidence="11">
    <location>
        <begin position="80"/>
        <end position="103"/>
    </location>
</feature>
<keyword evidence="2" id="KW-1003">Cell membrane</keyword>
<evidence type="ECO:0000256" key="6">
    <source>
        <dbReference type="ARBA" id="ARBA00023136"/>
    </source>
</evidence>
<dbReference type="AlphaFoldDB" id="A0A6A0GRP3"/>
<dbReference type="PROSITE" id="PS50259">
    <property type="entry name" value="G_PROTEIN_RECEP_F3_4"/>
    <property type="match status" value="1"/>
</dbReference>
<feature type="transmembrane region" description="Helical" evidence="11">
    <location>
        <begin position="123"/>
        <end position="141"/>
    </location>
</feature>
<feature type="region of interest" description="Disordered" evidence="10">
    <location>
        <begin position="953"/>
        <end position="1003"/>
    </location>
</feature>
<evidence type="ECO:0000256" key="11">
    <source>
        <dbReference type="SAM" id="Phobius"/>
    </source>
</evidence>
<feature type="region of interest" description="Disordered" evidence="10">
    <location>
        <begin position="372"/>
        <end position="391"/>
    </location>
</feature>
<evidence type="ECO:0000256" key="9">
    <source>
        <dbReference type="ARBA" id="ARBA00023224"/>
    </source>
</evidence>
<feature type="transmembrane region" description="Helical" evidence="11">
    <location>
        <begin position="25"/>
        <end position="48"/>
    </location>
</feature>
<keyword evidence="9" id="KW-0807">Transducer</keyword>
<comment type="caution">
    <text evidence="13">The sequence shown here is derived from an EMBL/GenBank/DDBJ whole genome shotgun (WGS) entry which is preliminary data.</text>
</comment>
<dbReference type="GO" id="GO:0007214">
    <property type="term" value="P:gamma-aminobutyric acid signaling pathway"/>
    <property type="evidence" value="ECO:0007669"/>
    <property type="project" value="TreeGrafter"/>
</dbReference>
<protein>
    <recommendedName>
        <fullName evidence="12">G-protein coupled receptors family 3 profile domain-containing protein</fullName>
    </recommendedName>
</protein>
<gene>
    <name evidence="13" type="ORF">HAZT_HAZT005282</name>
</gene>
<evidence type="ECO:0000259" key="12">
    <source>
        <dbReference type="PROSITE" id="PS50259"/>
    </source>
</evidence>
<keyword evidence="4 11" id="KW-1133">Transmembrane helix</keyword>
<proteinExistence type="predicted"/>
<dbReference type="PANTHER" id="PTHR10519:SF74">
    <property type="entry name" value="GAMMA-AMINOBUTYRIC ACID TYPE B RECEPTOR SUBUNIT 2"/>
    <property type="match status" value="1"/>
</dbReference>
<dbReference type="PRINTS" id="PR01177">
    <property type="entry name" value="GABAB1RECPTR"/>
</dbReference>
<dbReference type="GO" id="GO:0038039">
    <property type="term" value="C:G protein-coupled receptor heterodimeric complex"/>
    <property type="evidence" value="ECO:0007669"/>
    <property type="project" value="TreeGrafter"/>
</dbReference>
<dbReference type="InterPro" id="IPR002455">
    <property type="entry name" value="GPCR3_GABA-B"/>
</dbReference>
<dbReference type="Pfam" id="PF00003">
    <property type="entry name" value="7tm_3"/>
    <property type="match status" value="1"/>
</dbReference>
<evidence type="ECO:0000256" key="2">
    <source>
        <dbReference type="ARBA" id="ARBA00022475"/>
    </source>
</evidence>
<comment type="subcellular location">
    <subcellularLocation>
        <location evidence="1">Cell membrane</location>
        <topology evidence="1">Multi-pass membrane protein</topology>
    </subcellularLocation>
</comment>
<sequence length="1044" mass="115953">MTNARTILIKPTHVPHYYDQVIKDYQLFIVVFVLLCFDIAIMTTWQIVDPFYRHTKLMPAVKRGDIDIIPMNEYCKSEKISIFVGCIYAYKGLLMIFGCLLAWETRTVDIPALNDSKYIGMSVYNVVIMCVIGVPISYILSDDQDASYIIISVFIIFCTTGTLWLVFVPKLIELKRNPSGAVDKRIAIRTTLKPPKRQESESDVSDLHDQMKKAESERQMQKQVLRDKEQELQVLLLKYGDEILEEIAAEKVAAAKILAAAAAVTEARGATPDTSRAYFDIGWEGPSTGDAAEITEETSLCSSHNAEYVTSHYPLSTLTTSTTSIHHTQLTTNNHTHVPNSNNNNLPVVPIPAILNPFPDDSNVPKLNVRSSSEFDPTATAPPEITPNISSNIIPDAITSPEHSLIETSTSEIVNSTSKDEDLDRVTRRGVSFVSPSQTPRDISKSVSFRLEGGYTKSEGQVECIAMQDLAPPPPHPILPSAPPSEPAPALPPRGRKAQERLPPISSVGYSSTYCHDYNPGIMQHEMQLNSMENPPLPPRMDQPLYPAPQYPPGVVMSQRVDMESALDRRMSYGFGPIESAVPSMSDEQDYHYNEHGIISSQRRHDSRRQSRGNEFPLLPMGSSRMAEGQCPDNYSQVPRNVYVPLNNLDDRTNFTARRPPDLTIVNNTMAGAAPTIQKNSNIRANMNLNQRVSTSRRASEPPHLIGADSYRVRNRSNEELNPRIPLTEADFEQEYKEDWTRRRDMEERESSRSISRSRLRRDSFGEVVSRRSPSQDSIGISRGSRSSPLLDRPQLDEPSRDRYTPAHDTWSVTGPSSRASPTHDSPEHQWVSGGDGGRAASEESLATMSSRGSIYSVTSARSDALPRRHFRAANARATRPNPLPHLPPFILNGEMSDSVASSDDIANPTVRGSARDMPNQQIKRTLLILFARTNEPSPDNERTTLQLRAPGAGEQACGSGFSAGTAETNGRSRRDASSGRHLAKTSPTLSRSDERLPDGQGPWYGRLRGVRIYFVTPGQIFLRDPIESDHEFSGGSPHGFQSP</sequence>
<feature type="compositionally biased region" description="Basic and acidic residues" evidence="10">
    <location>
        <begin position="196"/>
        <end position="216"/>
    </location>
</feature>
<keyword evidence="7" id="KW-0675">Receptor</keyword>
<feature type="region of interest" description="Disordered" evidence="10">
    <location>
        <begin position="470"/>
        <end position="500"/>
    </location>
</feature>
<feature type="region of interest" description="Disordered" evidence="10">
    <location>
        <begin position="194"/>
        <end position="216"/>
    </location>
</feature>
<feature type="region of interest" description="Disordered" evidence="10">
    <location>
        <begin position="600"/>
        <end position="630"/>
    </location>
</feature>
<dbReference type="InterPro" id="IPR017979">
    <property type="entry name" value="GPCR_3_CS"/>
</dbReference>
<keyword evidence="5" id="KW-0297">G-protein coupled receptor</keyword>
<feature type="transmembrane region" description="Helical" evidence="11">
    <location>
        <begin position="148"/>
        <end position="167"/>
    </location>
</feature>
<dbReference type="GO" id="GO:0004965">
    <property type="term" value="F:G protein-coupled GABA receptor activity"/>
    <property type="evidence" value="ECO:0007669"/>
    <property type="project" value="InterPro"/>
</dbReference>
<feature type="compositionally biased region" description="Polar residues" evidence="10">
    <location>
        <begin position="811"/>
        <end position="824"/>
    </location>
</feature>
<evidence type="ECO:0000313" key="13">
    <source>
        <dbReference type="EMBL" id="KAA0185749.1"/>
    </source>
</evidence>
<dbReference type="PRINTS" id="PR01176">
    <property type="entry name" value="GABABRECEPTR"/>
</dbReference>
<name>A0A6A0GRP3_HYAAZ</name>
<evidence type="ECO:0000256" key="1">
    <source>
        <dbReference type="ARBA" id="ARBA00004651"/>
    </source>
</evidence>
<feature type="compositionally biased region" description="Pro residues" evidence="10">
    <location>
        <begin position="471"/>
        <end position="492"/>
    </location>
</feature>
<feature type="compositionally biased region" description="Basic and acidic residues" evidence="10">
    <location>
        <begin position="740"/>
        <end position="752"/>
    </location>
</feature>
<evidence type="ECO:0000256" key="7">
    <source>
        <dbReference type="ARBA" id="ARBA00023170"/>
    </source>
</evidence>
<keyword evidence="8" id="KW-0325">Glycoprotein</keyword>
<evidence type="ECO:0000256" key="10">
    <source>
        <dbReference type="SAM" id="MobiDB-lite"/>
    </source>
</evidence>
<dbReference type="PANTHER" id="PTHR10519">
    <property type="entry name" value="GABA-B RECEPTOR"/>
    <property type="match status" value="1"/>
</dbReference>
<organism evidence="13">
    <name type="scientific">Hyalella azteca</name>
    <name type="common">Amphipod</name>
    <dbReference type="NCBI Taxonomy" id="294128"/>
    <lineage>
        <taxon>Eukaryota</taxon>
        <taxon>Metazoa</taxon>
        <taxon>Ecdysozoa</taxon>
        <taxon>Arthropoda</taxon>
        <taxon>Crustacea</taxon>
        <taxon>Multicrustacea</taxon>
        <taxon>Malacostraca</taxon>
        <taxon>Eumalacostraca</taxon>
        <taxon>Peracarida</taxon>
        <taxon>Amphipoda</taxon>
        <taxon>Senticaudata</taxon>
        <taxon>Talitrida</taxon>
        <taxon>Talitroidea</taxon>
        <taxon>Hyalellidae</taxon>
        <taxon>Hyalella</taxon>
    </lineage>
</organism>
<keyword evidence="3 11" id="KW-0812">Transmembrane</keyword>
<evidence type="ECO:0000256" key="4">
    <source>
        <dbReference type="ARBA" id="ARBA00022989"/>
    </source>
</evidence>
<evidence type="ECO:0000256" key="5">
    <source>
        <dbReference type="ARBA" id="ARBA00023040"/>
    </source>
</evidence>
<reference evidence="13" key="3">
    <citation type="submission" date="2019-06" db="EMBL/GenBank/DDBJ databases">
        <authorList>
            <person name="Poynton C."/>
            <person name="Hasenbein S."/>
            <person name="Benoit J.B."/>
            <person name="Sepulveda M.S."/>
            <person name="Poelchau M.F."/>
            <person name="Murali S.C."/>
            <person name="Chen S."/>
            <person name="Glastad K.M."/>
            <person name="Werren J.H."/>
            <person name="Vineis J.H."/>
            <person name="Bowen J.L."/>
            <person name="Friedrich M."/>
            <person name="Jones J."/>
            <person name="Robertson H.M."/>
            <person name="Feyereisen R."/>
            <person name="Mechler-Hickson A."/>
            <person name="Mathers N."/>
            <person name="Lee C.E."/>
            <person name="Colbourne J.K."/>
            <person name="Biales A."/>
            <person name="Johnston J.S."/>
            <person name="Wellborn G.A."/>
            <person name="Rosendale A.J."/>
            <person name="Cridge A.G."/>
            <person name="Munoz-Torres M.C."/>
            <person name="Bain P.A."/>
            <person name="Manny A.R."/>
            <person name="Major K.M."/>
            <person name="Lambert F.N."/>
            <person name="Vulpe C.D."/>
            <person name="Tuck P."/>
            <person name="Blalock B.J."/>
            <person name="Lin Y.-Y."/>
            <person name="Smith M.E."/>
            <person name="Ochoa-Acuna H."/>
            <person name="Chen M.-J.M."/>
            <person name="Childers C.P."/>
            <person name="Qu J."/>
            <person name="Dugan S."/>
            <person name="Lee S.L."/>
            <person name="Chao H."/>
            <person name="Dinh H."/>
            <person name="Han Y."/>
            <person name="Doddapaneni H."/>
            <person name="Worley K.C."/>
            <person name="Muzny D.M."/>
            <person name="Gibbs R.A."/>
            <person name="Richards S."/>
        </authorList>
    </citation>
    <scope>NUCLEOTIDE SEQUENCE</scope>
    <source>
        <strain evidence="13">HAZT.00-mixed</strain>
        <tissue evidence="13">Whole organism</tissue>
    </source>
</reference>
<dbReference type="PROSITE" id="PS00981">
    <property type="entry name" value="G_PROTEIN_RECEP_F3_3"/>
    <property type="match status" value="1"/>
</dbReference>